<sequence>MVGGVQLASVLPSLGEDGLAQALRQSVWNQVLADQSTPARWPWEDLSVSMSLAPSGSVPRLGLSAAMRRETAGVAESVLPAPDRAARAETRKAKSDQVQGDVALSDVTIGDSITFTAADGAICVYQVTGRRVIDPHLAASEAERFGGEAAQFQCGPLEKLIMQATQGEPDAAPKPAEEQRKL</sequence>
<name>A0A1E3WBL4_9HYPH</name>
<comment type="caution">
    <text evidence="2">The sequence shown here is derived from an EMBL/GenBank/DDBJ whole genome shotgun (WGS) entry which is preliminary data.</text>
</comment>
<evidence type="ECO:0000313" key="3">
    <source>
        <dbReference type="Proteomes" id="UP000095042"/>
    </source>
</evidence>
<evidence type="ECO:0000256" key="1">
    <source>
        <dbReference type="SAM" id="MobiDB-lite"/>
    </source>
</evidence>
<dbReference type="EMBL" id="LPWD01000154">
    <property type="protein sequence ID" value="ODS03181.1"/>
    <property type="molecule type" value="Genomic_DNA"/>
</dbReference>
<organism evidence="2 3">
    <name type="scientific">Methyloceanibacter marginalis</name>
    <dbReference type="NCBI Taxonomy" id="1774971"/>
    <lineage>
        <taxon>Bacteria</taxon>
        <taxon>Pseudomonadati</taxon>
        <taxon>Pseudomonadota</taxon>
        <taxon>Alphaproteobacteria</taxon>
        <taxon>Hyphomicrobiales</taxon>
        <taxon>Hyphomicrobiaceae</taxon>
        <taxon>Methyloceanibacter</taxon>
    </lineage>
</organism>
<reference evidence="2 3" key="1">
    <citation type="journal article" date="2016" name="Environ. Microbiol.">
        <title>New Methyloceanibacter diversity from North Sea sediments includes methanotroph containing solely the soluble methane monooxygenase.</title>
        <authorList>
            <person name="Vekeman B."/>
            <person name="Kerckhof F.M."/>
            <person name="Cremers G."/>
            <person name="de Vos P."/>
            <person name="Vandamme P."/>
            <person name="Boon N."/>
            <person name="Op den Camp H.J."/>
            <person name="Heylen K."/>
        </authorList>
    </citation>
    <scope>NUCLEOTIDE SEQUENCE [LARGE SCALE GENOMIC DNA]</scope>
    <source>
        <strain evidence="2 3">R-67177</strain>
    </source>
</reference>
<dbReference type="AlphaFoldDB" id="A0A1E3WBL4"/>
<protein>
    <submittedName>
        <fullName evidence="2">Uncharacterized protein</fullName>
    </submittedName>
</protein>
<evidence type="ECO:0000313" key="2">
    <source>
        <dbReference type="EMBL" id="ODS03181.1"/>
    </source>
</evidence>
<accession>A0A1E3WBL4</accession>
<dbReference type="Proteomes" id="UP000095042">
    <property type="component" value="Unassembled WGS sequence"/>
</dbReference>
<proteinExistence type="predicted"/>
<keyword evidence="3" id="KW-1185">Reference proteome</keyword>
<gene>
    <name evidence="2" type="ORF">AUC71_11080</name>
</gene>
<feature type="region of interest" description="Disordered" evidence="1">
    <location>
        <begin position="163"/>
        <end position="182"/>
    </location>
</feature>